<keyword evidence="3" id="KW-0805">Transcription regulation</keyword>
<feature type="domain" description="OmpR/PhoB-type" evidence="9">
    <location>
        <begin position="131"/>
        <end position="230"/>
    </location>
</feature>
<sequence>MAKKILIIEDEQNLVNNLAEKLRAEGYNVMTALDGEAGWDKVRNEKPELIILDIMLPGLDGLSLCRMVRNEPTTKHIRIIMLTARGAEVDKIIGLESGADDYIVKPFGLGEFLARVRAVMRRPEPETTLQQDEMISDDLRLNMTGRRVFKSDDEVKLSNKEFDLLAELMRNKNAVLSRDLILTKVWGYDYFVDKRTVDVHIRWLREKIEDDPSNPRRIVTVRGVGYRFEG</sequence>
<evidence type="ECO:0000256" key="5">
    <source>
        <dbReference type="ARBA" id="ARBA00023163"/>
    </source>
</evidence>
<dbReference type="InterPro" id="IPR001789">
    <property type="entry name" value="Sig_transdc_resp-reg_receiver"/>
</dbReference>
<keyword evidence="5" id="KW-0804">Transcription</keyword>
<keyword evidence="4 7" id="KW-0238">DNA-binding</keyword>
<dbReference type="InterPro" id="IPR036388">
    <property type="entry name" value="WH-like_DNA-bd_sf"/>
</dbReference>
<evidence type="ECO:0000256" key="6">
    <source>
        <dbReference type="PROSITE-ProRule" id="PRU00169"/>
    </source>
</evidence>
<dbReference type="PANTHER" id="PTHR48111">
    <property type="entry name" value="REGULATOR OF RPOS"/>
    <property type="match status" value="1"/>
</dbReference>
<evidence type="ECO:0000256" key="4">
    <source>
        <dbReference type="ARBA" id="ARBA00023125"/>
    </source>
</evidence>
<dbReference type="SUPFAM" id="SSF46894">
    <property type="entry name" value="C-terminal effector domain of the bipartite response regulators"/>
    <property type="match status" value="1"/>
</dbReference>
<dbReference type="InterPro" id="IPR016032">
    <property type="entry name" value="Sig_transdc_resp-reg_C-effctor"/>
</dbReference>
<dbReference type="SMART" id="SM00448">
    <property type="entry name" value="REC"/>
    <property type="match status" value="1"/>
</dbReference>
<dbReference type="GO" id="GO:0000156">
    <property type="term" value="F:phosphorelay response regulator activity"/>
    <property type="evidence" value="ECO:0007669"/>
    <property type="project" value="TreeGrafter"/>
</dbReference>
<evidence type="ECO:0000256" key="1">
    <source>
        <dbReference type="ARBA" id="ARBA00022553"/>
    </source>
</evidence>
<evidence type="ECO:0000259" key="9">
    <source>
        <dbReference type="PROSITE" id="PS51755"/>
    </source>
</evidence>
<protein>
    <submittedName>
        <fullName evidence="10">Response regulator transcription factor</fullName>
    </submittedName>
</protein>
<dbReference type="SMART" id="SM00862">
    <property type="entry name" value="Trans_reg_C"/>
    <property type="match status" value="1"/>
</dbReference>
<feature type="DNA-binding region" description="OmpR/PhoB-type" evidence="7">
    <location>
        <begin position="131"/>
        <end position="230"/>
    </location>
</feature>
<dbReference type="GO" id="GO:0032993">
    <property type="term" value="C:protein-DNA complex"/>
    <property type="evidence" value="ECO:0007669"/>
    <property type="project" value="TreeGrafter"/>
</dbReference>
<dbReference type="Pfam" id="PF00486">
    <property type="entry name" value="Trans_reg_C"/>
    <property type="match status" value="1"/>
</dbReference>
<dbReference type="GO" id="GO:0000976">
    <property type="term" value="F:transcription cis-regulatory region binding"/>
    <property type="evidence" value="ECO:0007669"/>
    <property type="project" value="TreeGrafter"/>
</dbReference>
<dbReference type="Gene3D" id="6.10.250.690">
    <property type="match status" value="1"/>
</dbReference>
<dbReference type="SUPFAM" id="SSF52172">
    <property type="entry name" value="CheY-like"/>
    <property type="match status" value="1"/>
</dbReference>
<proteinExistence type="predicted"/>
<dbReference type="Gene3D" id="1.10.10.10">
    <property type="entry name" value="Winged helix-like DNA-binding domain superfamily/Winged helix DNA-binding domain"/>
    <property type="match status" value="1"/>
</dbReference>
<gene>
    <name evidence="10" type="ORF">G4Y79_12250</name>
</gene>
<evidence type="ECO:0000256" key="7">
    <source>
        <dbReference type="PROSITE-ProRule" id="PRU01091"/>
    </source>
</evidence>
<keyword evidence="1 6" id="KW-0597">Phosphoprotein</keyword>
<dbReference type="PROSITE" id="PS51755">
    <property type="entry name" value="OMPR_PHOB"/>
    <property type="match status" value="1"/>
</dbReference>
<evidence type="ECO:0000313" key="11">
    <source>
        <dbReference type="Proteomes" id="UP000594468"/>
    </source>
</evidence>
<feature type="domain" description="Response regulatory" evidence="8">
    <location>
        <begin position="4"/>
        <end position="120"/>
    </location>
</feature>
<dbReference type="InterPro" id="IPR001867">
    <property type="entry name" value="OmpR/PhoB-type_DNA-bd"/>
</dbReference>
<dbReference type="Gene3D" id="3.40.50.2300">
    <property type="match status" value="1"/>
</dbReference>
<organism evidence="10 11">
    <name type="scientific">Phototrophicus methaneseepsis</name>
    <dbReference type="NCBI Taxonomy" id="2710758"/>
    <lineage>
        <taxon>Bacteria</taxon>
        <taxon>Bacillati</taxon>
        <taxon>Chloroflexota</taxon>
        <taxon>Candidatus Thermofontia</taxon>
        <taxon>Phototrophicales</taxon>
        <taxon>Phototrophicaceae</taxon>
        <taxon>Phototrophicus</taxon>
    </lineage>
</organism>
<dbReference type="CDD" id="cd00383">
    <property type="entry name" value="trans_reg_C"/>
    <property type="match status" value="1"/>
</dbReference>
<dbReference type="EMBL" id="CP062983">
    <property type="protein sequence ID" value="QPC80488.1"/>
    <property type="molecule type" value="Genomic_DNA"/>
</dbReference>
<dbReference type="InterPro" id="IPR039420">
    <property type="entry name" value="WalR-like"/>
</dbReference>
<evidence type="ECO:0000313" key="10">
    <source>
        <dbReference type="EMBL" id="QPC80488.1"/>
    </source>
</evidence>
<evidence type="ECO:0000256" key="2">
    <source>
        <dbReference type="ARBA" id="ARBA00023012"/>
    </source>
</evidence>
<accession>A0A7S8ID67</accession>
<feature type="modified residue" description="4-aspartylphosphate" evidence="6">
    <location>
        <position position="53"/>
    </location>
</feature>
<dbReference type="FunFam" id="1.10.10.10:FF:000018">
    <property type="entry name" value="DNA-binding response regulator ResD"/>
    <property type="match status" value="1"/>
</dbReference>
<reference evidence="10 11" key="1">
    <citation type="submission" date="2020-02" db="EMBL/GenBank/DDBJ databases">
        <authorList>
            <person name="Zheng R.K."/>
            <person name="Sun C.M."/>
        </authorList>
    </citation>
    <scope>NUCLEOTIDE SEQUENCE [LARGE SCALE GENOMIC DNA]</scope>
    <source>
        <strain evidence="11">rifampicinis</strain>
    </source>
</reference>
<dbReference type="AlphaFoldDB" id="A0A7S8ID67"/>
<dbReference type="FunFam" id="3.40.50.2300:FF:000001">
    <property type="entry name" value="DNA-binding response regulator PhoB"/>
    <property type="match status" value="1"/>
</dbReference>
<dbReference type="Pfam" id="PF00072">
    <property type="entry name" value="Response_reg"/>
    <property type="match status" value="1"/>
</dbReference>
<dbReference type="GO" id="GO:0006355">
    <property type="term" value="P:regulation of DNA-templated transcription"/>
    <property type="evidence" value="ECO:0007669"/>
    <property type="project" value="InterPro"/>
</dbReference>
<dbReference type="PANTHER" id="PTHR48111:SF40">
    <property type="entry name" value="PHOSPHATE REGULON TRANSCRIPTIONAL REGULATORY PROTEIN PHOB"/>
    <property type="match status" value="1"/>
</dbReference>
<dbReference type="PROSITE" id="PS50110">
    <property type="entry name" value="RESPONSE_REGULATORY"/>
    <property type="match status" value="1"/>
</dbReference>
<dbReference type="KEGG" id="pmet:G4Y79_12250"/>
<keyword evidence="11" id="KW-1185">Reference proteome</keyword>
<dbReference type="GO" id="GO:0005829">
    <property type="term" value="C:cytosol"/>
    <property type="evidence" value="ECO:0007669"/>
    <property type="project" value="TreeGrafter"/>
</dbReference>
<dbReference type="InterPro" id="IPR011006">
    <property type="entry name" value="CheY-like_superfamily"/>
</dbReference>
<dbReference type="RefSeq" id="WP_195168563.1">
    <property type="nucleotide sequence ID" value="NZ_CP062983.1"/>
</dbReference>
<name>A0A7S8ID67_9CHLR</name>
<evidence type="ECO:0000259" key="8">
    <source>
        <dbReference type="PROSITE" id="PS50110"/>
    </source>
</evidence>
<evidence type="ECO:0000256" key="3">
    <source>
        <dbReference type="ARBA" id="ARBA00023015"/>
    </source>
</evidence>
<dbReference type="Proteomes" id="UP000594468">
    <property type="component" value="Chromosome"/>
</dbReference>
<keyword evidence="2" id="KW-0902">Two-component regulatory system</keyword>